<evidence type="ECO:0000256" key="1">
    <source>
        <dbReference type="ARBA" id="ARBA00005445"/>
    </source>
</evidence>
<comment type="caution">
    <text evidence="4">The sequence shown here is derived from an EMBL/GenBank/DDBJ whole genome shotgun (WGS) entry which is preliminary data.</text>
</comment>
<dbReference type="InterPro" id="IPR021884">
    <property type="entry name" value="Ice-bd_prot"/>
</dbReference>
<feature type="signal peptide" evidence="3">
    <location>
        <begin position="1"/>
        <end position="19"/>
    </location>
</feature>
<sequence>MISTISIISLLAALGNVVALGPAAVNLRTAGNFAILSKSGVSTVPPSVITGNVAVSPIAAIGLTGFSLTLASNGESATSSQVTGELFAASYATPTPATLTAAIGDMGTAFTDATGRVSPNFTNLASGAIGGLTLAPGLYKWASAVTIGSNVVISGASTDTWIFQVAGTLSIAAGKQVTLSGGALASNIVWVVSGAVTASAGSVLEGVILGETSISLLTGATANGRLLSQTAVALQKATVNN</sequence>
<protein>
    <submittedName>
        <fullName evidence="4">Antifreeze protein</fullName>
    </submittedName>
</protein>
<dbReference type="Proteomes" id="UP001215280">
    <property type="component" value="Unassembled WGS sequence"/>
</dbReference>
<evidence type="ECO:0000256" key="2">
    <source>
        <dbReference type="ARBA" id="ARBA00022729"/>
    </source>
</evidence>
<comment type="similarity">
    <text evidence="1">Belongs to the ice-binding protein family.</text>
</comment>
<evidence type="ECO:0000313" key="5">
    <source>
        <dbReference type="Proteomes" id="UP001215280"/>
    </source>
</evidence>
<reference evidence="4" key="1">
    <citation type="submission" date="2023-03" db="EMBL/GenBank/DDBJ databases">
        <title>Massive genome expansion in bonnet fungi (Mycena s.s.) driven by repeated elements and novel gene families across ecological guilds.</title>
        <authorList>
            <consortium name="Lawrence Berkeley National Laboratory"/>
            <person name="Harder C.B."/>
            <person name="Miyauchi S."/>
            <person name="Viragh M."/>
            <person name="Kuo A."/>
            <person name="Thoen E."/>
            <person name="Andreopoulos B."/>
            <person name="Lu D."/>
            <person name="Skrede I."/>
            <person name="Drula E."/>
            <person name="Henrissat B."/>
            <person name="Morin E."/>
            <person name="Kohler A."/>
            <person name="Barry K."/>
            <person name="LaButti K."/>
            <person name="Morin E."/>
            <person name="Salamov A."/>
            <person name="Lipzen A."/>
            <person name="Mereny Z."/>
            <person name="Hegedus B."/>
            <person name="Baldrian P."/>
            <person name="Stursova M."/>
            <person name="Weitz H."/>
            <person name="Taylor A."/>
            <person name="Grigoriev I.V."/>
            <person name="Nagy L.G."/>
            <person name="Martin F."/>
            <person name="Kauserud H."/>
        </authorList>
    </citation>
    <scope>NUCLEOTIDE SEQUENCE</scope>
    <source>
        <strain evidence="4">CBHHK188m</strain>
    </source>
</reference>
<feature type="chain" id="PRO_5042198446" evidence="3">
    <location>
        <begin position="20"/>
        <end position="241"/>
    </location>
</feature>
<accession>A0AAD7KGR6</accession>
<evidence type="ECO:0000256" key="3">
    <source>
        <dbReference type="SAM" id="SignalP"/>
    </source>
</evidence>
<dbReference type="AlphaFoldDB" id="A0AAD7KGR6"/>
<name>A0AAD7KGR6_9AGAR</name>
<dbReference type="EMBL" id="JARJLG010000001">
    <property type="protein sequence ID" value="KAJ7785245.1"/>
    <property type="molecule type" value="Genomic_DNA"/>
</dbReference>
<dbReference type="Pfam" id="PF11999">
    <property type="entry name" value="Ice_binding"/>
    <property type="match status" value="1"/>
</dbReference>
<keyword evidence="2 3" id="KW-0732">Signal</keyword>
<evidence type="ECO:0000313" key="4">
    <source>
        <dbReference type="EMBL" id="KAJ7785245.1"/>
    </source>
</evidence>
<gene>
    <name evidence="4" type="ORF">DFH07DRAFT_948319</name>
</gene>
<organism evidence="4 5">
    <name type="scientific">Mycena maculata</name>
    <dbReference type="NCBI Taxonomy" id="230809"/>
    <lineage>
        <taxon>Eukaryota</taxon>
        <taxon>Fungi</taxon>
        <taxon>Dikarya</taxon>
        <taxon>Basidiomycota</taxon>
        <taxon>Agaricomycotina</taxon>
        <taxon>Agaricomycetes</taxon>
        <taxon>Agaricomycetidae</taxon>
        <taxon>Agaricales</taxon>
        <taxon>Marasmiineae</taxon>
        <taxon>Mycenaceae</taxon>
        <taxon>Mycena</taxon>
    </lineage>
</organism>
<keyword evidence="5" id="KW-1185">Reference proteome</keyword>
<proteinExistence type="inferred from homology"/>